<accession>A0A399T0B2</accession>
<dbReference type="GO" id="GO:0016020">
    <property type="term" value="C:membrane"/>
    <property type="evidence" value="ECO:0007669"/>
    <property type="project" value="UniProtKB-SubCell"/>
</dbReference>
<keyword evidence="4 5" id="KW-0472">Membrane</keyword>
<reference evidence="6 7" key="1">
    <citation type="submission" date="2018-08" db="EMBL/GenBank/DDBJ databases">
        <title>Pallidiluteibacterium maritimus gen. nov., sp. nov., isolated from coastal sediment.</title>
        <authorList>
            <person name="Zhou L.Y."/>
        </authorList>
    </citation>
    <scope>NUCLEOTIDE SEQUENCE [LARGE SCALE GENOMIC DNA]</scope>
    <source>
        <strain evidence="6 7">XSD2</strain>
    </source>
</reference>
<dbReference type="OrthoDB" id="1429638at2"/>
<name>A0A399T0B2_9BACT</name>
<comment type="caution">
    <text evidence="6">The sequence shown here is derived from an EMBL/GenBank/DDBJ whole genome shotgun (WGS) entry which is preliminary data.</text>
</comment>
<proteinExistence type="predicted"/>
<comment type="subcellular location">
    <subcellularLocation>
        <location evidence="1">Membrane</location>
        <topology evidence="1">Multi-pass membrane protein</topology>
    </subcellularLocation>
</comment>
<sequence length="166" mass="18621">MNKMKNNYTRWQLTFLVALRFLIGWHLLYEGVAKLLNPQWSSVGFLKESQWILAGFADWVVTNPNILNTVDFLNTWGLIAIGLGLILGMCFRVAALSGFVLLVVYYLNCPPLVGIEYALPADGNNLIVNKTLIEAFALAVLALFPTSKILGMDALVDRFKIKKEEK</sequence>
<organism evidence="6 7">
    <name type="scientific">Maribellus luteus</name>
    <dbReference type="NCBI Taxonomy" id="2305463"/>
    <lineage>
        <taxon>Bacteria</taxon>
        <taxon>Pseudomonadati</taxon>
        <taxon>Bacteroidota</taxon>
        <taxon>Bacteroidia</taxon>
        <taxon>Marinilabiliales</taxon>
        <taxon>Prolixibacteraceae</taxon>
        <taxon>Maribellus</taxon>
    </lineage>
</organism>
<keyword evidence="3 5" id="KW-1133">Transmembrane helix</keyword>
<evidence type="ECO:0000256" key="4">
    <source>
        <dbReference type="ARBA" id="ARBA00023136"/>
    </source>
</evidence>
<feature type="transmembrane region" description="Helical" evidence="5">
    <location>
        <begin position="79"/>
        <end position="107"/>
    </location>
</feature>
<keyword evidence="7" id="KW-1185">Reference proteome</keyword>
<evidence type="ECO:0000256" key="1">
    <source>
        <dbReference type="ARBA" id="ARBA00004141"/>
    </source>
</evidence>
<protein>
    <submittedName>
        <fullName evidence="6">DoxX family membrane protein</fullName>
    </submittedName>
</protein>
<keyword evidence="2 5" id="KW-0812">Transmembrane</keyword>
<feature type="transmembrane region" description="Helical" evidence="5">
    <location>
        <begin position="135"/>
        <end position="156"/>
    </location>
</feature>
<dbReference type="Proteomes" id="UP000265926">
    <property type="component" value="Unassembled WGS sequence"/>
</dbReference>
<dbReference type="InterPro" id="IPR032808">
    <property type="entry name" value="DoxX"/>
</dbReference>
<dbReference type="Pfam" id="PF07681">
    <property type="entry name" value="DoxX"/>
    <property type="match status" value="1"/>
</dbReference>
<dbReference type="EMBL" id="QWGR01000003">
    <property type="protein sequence ID" value="RIJ49218.1"/>
    <property type="molecule type" value="Genomic_DNA"/>
</dbReference>
<evidence type="ECO:0000256" key="5">
    <source>
        <dbReference type="SAM" id="Phobius"/>
    </source>
</evidence>
<evidence type="ECO:0000313" key="7">
    <source>
        <dbReference type="Proteomes" id="UP000265926"/>
    </source>
</evidence>
<evidence type="ECO:0000256" key="2">
    <source>
        <dbReference type="ARBA" id="ARBA00022692"/>
    </source>
</evidence>
<evidence type="ECO:0000313" key="6">
    <source>
        <dbReference type="EMBL" id="RIJ49218.1"/>
    </source>
</evidence>
<dbReference type="AlphaFoldDB" id="A0A399T0B2"/>
<gene>
    <name evidence="6" type="ORF">D1614_06575</name>
</gene>
<feature type="transmembrane region" description="Helical" evidence="5">
    <location>
        <begin position="12"/>
        <end position="29"/>
    </location>
</feature>
<evidence type="ECO:0000256" key="3">
    <source>
        <dbReference type="ARBA" id="ARBA00022989"/>
    </source>
</evidence>